<reference evidence="1 2" key="1">
    <citation type="submission" date="2018-10" db="EMBL/GenBank/DDBJ databases">
        <title>Genomic Encyclopedia of Type Strains, Phase IV (KMG-IV): sequencing the most valuable type-strain genomes for metagenomic binning, comparative biology and taxonomic classification.</title>
        <authorList>
            <person name="Goeker M."/>
        </authorList>
    </citation>
    <scope>NUCLEOTIDE SEQUENCE [LARGE SCALE GENOMIC DNA]</scope>
    <source>
        <strain evidence="1 2">DSM 3303</strain>
    </source>
</reference>
<dbReference type="EMBL" id="RBID01000011">
    <property type="protein sequence ID" value="RKQ61075.1"/>
    <property type="molecule type" value="Genomic_DNA"/>
</dbReference>
<accession>A0A495BJ68</accession>
<dbReference type="Proteomes" id="UP000279384">
    <property type="component" value="Unassembled WGS sequence"/>
</dbReference>
<evidence type="ECO:0000313" key="2">
    <source>
        <dbReference type="Proteomes" id="UP000279384"/>
    </source>
</evidence>
<dbReference type="AlphaFoldDB" id="A0A495BJ68"/>
<sequence>MRYMQELQKKSDNVPATAKGNGRIHQVELIPQILFNNFAEKSDFFRNSAPLQLRYKHTKMKKALPGKAGGFH</sequence>
<comment type="caution">
    <text evidence="1">The sequence shown here is derived from an EMBL/GenBank/DDBJ whole genome shotgun (WGS) entry which is preliminary data.</text>
</comment>
<evidence type="ECO:0000313" key="1">
    <source>
        <dbReference type="EMBL" id="RKQ61075.1"/>
    </source>
</evidence>
<organism evidence="1 2">
    <name type="scientific">Vogesella indigofera</name>
    <name type="common">Pseudomonas indigofera</name>
    <dbReference type="NCBI Taxonomy" id="45465"/>
    <lineage>
        <taxon>Bacteria</taxon>
        <taxon>Pseudomonadati</taxon>
        <taxon>Pseudomonadota</taxon>
        <taxon>Betaproteobacteria</taxon>
        <taxon>Neisseriales</taxon>
        <taxon>Chromobacteriaceae</taxon>
        <taxon>Vogesella</taxon>
    </lineage>
</organism>
<name>A0A495BJ68_VOGIN</name>
<gene>
    <name evidence="1" type="ORF">C8E02_0841</name>
</gene>
<proteinExistence type="predicted"/>
<protein>
    <submittedName>
        <fullName evidence="1">Uncharacterized protein</fullName>
    </submittedName>
</protein>